<keyword evidence="2" id="KW-1185">Reference proteome</keyword>
<dbReference type="EMBL" id="JAUKTV010000013">
    <property type="protein sequence ID" value="KAK0718811.1"/>
    <property type="molecule type" value="Genomic_DNA"/>
</dbReference>
<accession>A0AA40AMY1</accession>
<comment type="caution">
    <text evidence="1">The sequence shown here is derived from an EMBL/GenBank/DDBJ whole genome shotgun (WGS) entry which is preliminary data.</text>
</comment>
<evidence type="ECO:0000313" key="2">
    <source>
        <dbReference type="Proteomes" id="UP001172159"/>
    </source>
</evidence>
<reference evidence="1" key="1">
    <citation type="submission" date="2023-06" db="EMBL/GenBank/DDBJ databases">
        <title>Genome-scale phylogeny and comparative genomics of the fungal order Sordariales.</title>
        <authorList>
            <consortium name="Lawrence Berkeley National Laboratory"/>
            <person name="Hensen N."/>
            <person name="Bonometti L."/>
            <person name="Westerberg I."/>
            <person name="Brannstrom I.O."/>
            <person name="Guillou S."/>
            <person name="Cros-Aarteil S."/>
            <person name="Calhoun S."/>
            <person name="Haridas S."/>
            <person name="Kuo A."/>
            <person name="Mondo S."/>
            <person name="Pangilinan J."/>
            <person name="Riley R."/>
            <person name="Labutti K."/>
            <person name="Andreopoulos B."/>
            <person name="Lipzen A."/>
            <person name="Chen C."/>
            <person name="Yanf M."/>
            <person name="Daum C."/>
            <person name="Ng V."/>
            <person name="Clum A."/>
            <person name="Steindorff A."/>
            <person name="Ohm R."/>
            <person name="Martin F."/>
            <person name="Silar P."/>
            <person name="Natvig D."/>
            <person name="Lalanne C."/>
            <person name="Gautier V."/>
            <person name="Ament-Velasquez S.L."/>
            <person name="Kruys A."/>
            <person name="Hutchinson M.I."/>
            <person name="Powell A.J."/>
            <person name="Barry K."/>
            <person name="Miller A.N."/>
            <person name="Grigoriev I.V."/>
            <person name="Debuchy R."/>
            <person name="Gladieux P."/>
            <person name="Thoren M.H."/>
            <person name="Johannesson H."/>
        </authorList>
    </citation>
    <scope>NUCLEOTIDE SEQUENCE</scope>
    <source>
        <strain evidence="1">CBS 540.89</strain>
    </source>
</reference>
<sequence length="308" mass="34137">MKSSDWAWPKVGSAVLPAIENFHVHGQTPISLPAQQARTHAAHIARQTKVAPKAPTAAYEQGIIPRANSLLELVLKMLQQVPQQKRCYEHMTSSFEITRHEFRLCTSAAQQNRGIGLRFSPPPPAPYSCIGETGGQAVEGSAIATPSPHPVFCLVLRLRLQVITDQRSCDKGGEKHDRAYLPRKHFSGQHAVSATTTSRFLRQLHALTVPQVEVRSLMDELIPQPCRAACASVAEMGLLQSWNLSLWPMLELDFQLRQAAAGDDGVGPRFWETDNHYGHLPKSYCPQHATGLLCTQFRTPQRCQKGSQ</sequence>
<protein>
    <submittedName>
        <fullName evidence="1">Uncharacterized protein</fullName>
    </submittedName>
</protein>
<name>A0AA40AMY1_9PEZI</name>
<gene>
    <name evidence="1" type="ORF">B0T21DRAFT_56540</name>
</gene>
<dbReference type="AlphaFoldDB" id="A0AA40AMY1"/>
<dbReference type="Proteomes" id="UP001172159">
    <property type="component" value="Unassembled WGS sequence"/>
</dbReference>
<evidence type="ECO:0000313" key="1">
    <source>
        <dbReference type="EMBL" id="KAK0718811.1"/>
    </source>
</evidence>
<organism evidence="1 2">
    <name type="scientific">Apiosordaria backusii</name>
    <dbReference type="NCBI Taxonomy" id="314023"/>
    <lineage>
        <taxon>Eukaryota</taxon>
        <taxon>Fungi</taxon>
        <taxon>Dikarya</taxon>
        <taxon>Ascomycota</taxon>
        <taxon>Pezizomycotina</taxon>
        <taxon>Sordariomycetes</taxon>
        <taxon>Sordariomycetidae</taxon>
        <taxon>Sordariales</taxon>
        <taxon>Lasiosphaeriaceae</taxon>
        <taxon>Apiosordaria</taxon>
    </lineage>
</organism>
<proteinExistence type="predicted"/>